<name>A0ABW0FKW7_9MICO</name>
<keyword evidence="2" id="KW-1185">Reference proteome</keyword>
<dbReference type="GeneID" id="303296887"/>
<reference evidence="2" key="1">
    <citation type="journal article" date="2019" name="Int. J. Syst. Evol. Microbiol.">
        <title>The Global Catalogue of Microorganisms (GCM) 10K type strain sequencing project: providing services to taxonomists for standard genome sequencing and annotation.</title>
        <authorList>
            <consortium name="The Broad Institute Genomics Platform"/>
            <consortium name="The Broad Institute Genome Sequencing Center for Infectious Disease"/>
            <person name="Wu L."/>
            <person name="Ma J."/>
        </authorList>
    </citation>
    <scope>NUCLEOTIDE SEQUENCE [LARGE SCALE GENOMIC DNA]</scope>
    <source>
        <strain evidence="2">CGMCC 1.16455</strain>
    </source>
</reference>
<organism evidence="1 2">
    <name type="scientific">Brachybacterium tyrofermentans</name>
    <dbReference type="NCBI Taxonomy" id="47848"/>
    <lineage>
        <taxon>Bacteria</taxon>
        <taxon>Bacillati</taxon>
        <taxon>Actinomycetota</taxon>
        <taxon>Actinomycetes</taxon>
        <taxon>Micrococcales</taxon>
        <taxon>Dermabacteraceae</taxon>
        <taxon>Brachybacterium</taxon>
    </lineage>
</organism>
<dbReference type="Proteomes" id="UP001595937">
    <property type="component" value="Unassembled WGS sequence"/>
</dbReference>
<protein>
    <submittedName>
        <fullName evidence="1">Uncharacterized protein</fullName>
    </submittedName>
</protein>
<dbReference type="EMBL" id="JBHSLN010000087">
    <property type="protein sequence ID" value="MFC5299235.1"/>
    <property type="molecule type" value="Genomic_DNA"/>
</dbReference>
<evidence type="ECO:0000313" key="2">
    <source>
        <dbReference type="Proteomes" id="UP001595937"/>
    </source>
</evidence>
<comment type="caution">
    <text evidence="1">The sequence shown here is derived from an EMBL/GenBank/DDBJ whole genome shotgun (WGS) entry which is preliminary data.</text>
</comment>
<gene>
    <name evidence="1" type="ORF">ACFPK8_17095</name>
</gene>
<evidence type="ECO:0000313" key="1">
    <source>
        <dbReference type="EMBL" id="MFC5299235.1"/>
    </source>
</evidence>
<dbReference type="RefSeq" id="WP_193117958.1">
    <property type="nucleotide sequence ID" value="NZ_BAAAIR010000033.1"/>
</dbReference>
<sequence length="78" mass="9082">MTRATTGGEMDWEERYRRARVSWNREAVRHLRSRGWILLVTGRRVTSADEETGEWPGGITWKDHSTADEVRLLGQLLD</sequence>
<proteinExistence type="predicted"/>
<accession>A0ABW0FKW7</accession>